<dbReference type="EMBL" id="HG321330">
    <property type="protein sequence ID" value="CEF82663.1"/>
    <property type="molecule type" value="Genomic_DNA"/>
</dbReference>
<gene>
    <name evidence="1" type="ORF">BN850_0137890</name>
</gene>
<name>W1IBG3_9HYPO</name>
<geneLocation type="mitochondrion" evidence="1"/>
<evidence type="ECO:0000313" key="1">
    <source>
        <dbReference type="EMBL" id="CDL73401.1"/>
    </source>
</evidence>
<dbReference type="AlphaFoldDB" id="W1IBG3"/>
<reference evidence="1" key="1">
    <citation type="submission" date="2013-05" db="EMBL/GenBank/DDBJ databases">
        <title>Draft genome sequences of six wheat associated Fusarium spp. isolates.</title>
        <authorList>
            <person name="Moolhuijzen P.M."/>
            <person name="Manners J.M."/>
            <person name="Wilcox S."/>
            <person name="Bellgard M.I."/>
            <person name="Gardiner D.M."/>
        </authorList>
    </citation>
    <scope>NUCLEOTIDE SEQUENCE</scope>
    <source>
        <strain evidence="1">CS3069</strain>
    </source>
</reference>
<sequence>MKVVSWKFKTKQGRIWWVATQFGYKDNWRWRDTGQLSKSRSESDGRSTPFTLWWVVWWVPGP</sequence>
<dbReference type="EMBL" id="CBMI010005067">
    <property type="protein sequence ID" value="CDL73401.1"/>
    <property type="molecule type" value="Genomic_DNA"/>
</dbReference>
<accession>W1IBG3</accession>
<proteinExistence type="predicted"/>
<keyword evidence="1" id="KW-0496">Mitochondrion</keyword>
<organism evidence="1">
    <name type="scientific">Fusarium clavum</name>
    <dbReference type="NCBI Taxonomy" id="2594811"/>
    <lineage>
        <taxon>Eukaryota</taxon>
        <taxon>Fungi</taxon>
        <taxon>Dikarya</taxon>
        <taxon>Ascomycota</taxon>
        <taxon>Pezizomycotina</taxon>
        <taxon>Sordariomycetes</taxon>
        <taxon>Hypocreomycetidae</taxon>
        <taxon>Hypocreales</taxon>
        <taxon>Nectriaceae</taxon>
        <taxon>Fusarium</taxon>
        <taxon>Fusarium incarnatum-equiseti species complex</taxon>
    </lineage>
</organism>
<protein>
    <submittedName>
        <fullName evidence="1">Unclassified</fullName>
    </submittedName>
</protein>